<sequence>MIPQDAPGVAYRTLEYLLGRVPSLSSTEAFTTDSNVTQTTEGLKNGTAPQGYAVEEDENDSDASPSASSSVIRTSFAARSGPSLAGLIGLVVLPVGGTVMKLYDVDGNKYTSI</sequence>
<keyword evidence="3" id="KW-1185">Reference proteome</keyword>
<dbReference type="EMBL" id="CAWUHC010000072">
    <property type="protein sequence ID" value="CAK7228458.1"/>
    <property type="molecule type" value="Genomic_DNA"/>
</dbReference>
<dbReference type="Proteomes" id="UP001642406">
    <property type="component" value="Unassembled WGS sequence"/>
</dbReference>
<reference evidence="2 3" key="1">
    <citation type="submission" date="2024-01" db="EMBL/GenBank/DDBJ databases">
        <authorList>
            <person name="Allen C."/>
            <person name="Tagirdzhanova G."/>
        </authorList>
    </citation>
    <scope>NUCLEOTIDE SEQUENCE [LARGE SCALE GENOMIC DNA]</scope>
</reference>
<evidence type="ECO:0000256" key="1">
    <source>
        <dbReference type="SAM" id="MobiDB-lite"/>
    </source>
</evidence>
<comment type="caution">
    <text evidence="2">The sequence shown here is derived from an EMBL/GenBank/DDBJ whole genome shotgun (WGS) entry which is preliminary data.</text>
</comment>
<evidence type="ECO:0000313" key="2">
    <source>
        <dbReference type="EMBL" id="CAK7228458.1"/>
    </source>
</evidence>
<feature type="compositionally biased region" description="Polar residues" evidence="1">
    <location>
        <begin position="29"/>
        <end position="42"/>
    </location>
</feature>
<name>A0ABP0C974_9PEZI</name>
<organism evidence="2 3">
    <name type="scientific">Sporothrix bragantina</name>
    <dbReference type="NCBI Taxonomy" id="671064"/>
    <lineage>
        <taxon>Eukaryota</taxon>
        <taxon>Fungi</taxon>
        <taxon>Dikarya</taxon>
        <taxon>Ascomycota</taxon>
        <taxon>Pezizomycotina</taxon>
        <taxon>Sordariomycetes</taxon>
        <taxon>Sordariomycetidae</taxon>
        <taxon>Ophiostomatales</taxon>
        <taxon>Ophiostomataceae</taxon>
        <taxon>Sporothrix</taxon>
    </lineage>
</organism>
<proteinExistence type="predicted"/>
<feature type="region of interest" description="Disordered" evidence="1">
    <location>
        <begin position="29"/>
        <end position="50"/>
    </location>
</feature>
<gene>
    <name evidence="2" type="ORF">SBRCBS47491_006913</name>
</gene>
<accession>A0ABP0C974</accession>
<evidence type="ECO:0000313" key="3">
    <source>
        <dbReference type="Proteomes" id="UP001642406"/>
    </source>
</evidence>
<protein>
    <submittedName>
        <fullName evidence="2">Uncharacterized protein</fullName>
    </submittedName>
</protein>